<dbReference type="Pfam" id="PF04818">
    <property type="entry name" value="CID"/>
    <property type="match status" value="1"/>
</dbReference>
<feature type="region of interest" description="Disordered" evidence="2">
    <location>
        <begin position="402"/>
        <end position="422"/>
    </location>
</feature>
<dbReference type="PROSITE" id="PS51391">
    <property type="entry name" value="CID"/>
    <property type="match status" value="1"/>
</dbReference>
<protein>
    <recommendedName>
        <fullName evidence="3">CID domain-containing protein</fullName>
    </recommendedName>
</protein>
<evidence type="ECO:0000259" key="3">
    <source>
        <dbReference type="PROSITE" id="PS51391"/>
    </source>
</evidence>
<dbReference type="InterPro" id="IPR006569">
    <property type="entry name" value="CID_dom"/>
</dbReference>
<dbReference type="Proteomes" id="UP001281761">
    <property type="component" value="Unassembled WGS sequence"/>
</dbReference>
<keyword evidence="1" id="KW-0175">Coiled coil</keyword>
<dbReference type="InterPro" id="IPR008942">
    <property type="entry name" value="ENTH_VHS"/>
</dbReference>
<feature type="compositionally biased region" description="Polar residues" evidence="2">
    <location>
        <begin position="192"/>
        <end position="207"/>
    </location>
</feature>
<sequence length="573" mass="65109">MSQLELSQFQAKFLQSIAKETLSQSRVGEVLDSAAVFVHNPEPIIREVEKQIIESEKSPRTRLHAIYILDALSRRKKTGTIFEAKFQDNIILIVSIAMQNTRSNQSSIRKLVSKWKESEVFKPCISFLVSIVEADVNDQVIAEPPPQVVPPPQPKIRKLNPTPIEPPMVIPQPQTSPGIPFTSPLHQGPSPLGTTPDHSSYPSSAPSPDQDLGSLLSMLKKQKSNPQPVDSSFPPPGPSNAQQFVPPFPPSTQSSYPRPPQVGYGIPSYPTYPPPNVPPSYSSPQYMPPSSYQSQQSQPYQPPHQPLPPPLPQQYNQPPSISTDDLKSTLMDLSEAELLLILATTDPNIPKPDTPPRPLSAHRRPYDSPPYGRDDRRRIGRDDDRRYDFDRDRDDIRYGRRDWSEERDERKRKPRENNRVHQDITESEIQIMRQSEEEMEREEKRQKEAMLAKYSDIFKRYQDEIERFGPIYERGNELAIQSRTLWLGGADSKTRPEAIEQLLSQYGHVDDVQIHEHAHSGFARMGSRYIAEKINSMTTLEVDGVSLKLGWAKPSQNPKLGWNRKEGESIIHL</sequence>
<reference evidence="4 5" key="1">
    <citation type="journal article" date="2022" name="bioRxiv">
        <title>Genomics of Preaxostyla Flagellates Illuminates Evolutionary Transitions and the Path Towards Mitochondrial Loss.</title>
        <authorList>
            <person name="Novak L.V.F."/>
            <person name="Treitli S.C."/>
            <person name="Pyrih J."/>
            <person name="Halakuc P."/>
            <person name="Pipaliya S.V."/>
            <person name="Vacek V."/>
            <person name="Brzon O."/>
            <person name="Soukal P."/>
            <person name="Eme L."/>
            <person name="Dacks J.B."/>
            <person name="Karnkowska A."/>
            <person name="Elias M."/>
            <person name="Hampl V."/>
        </authorList>
    </citation>
    <scope>NUCLEOTIDE SEQUENCE [LARGE SCALE GENOMIC DNA]</scope>
    <source>
        <strain evidence="4">NAU3</strain>
        <tissue evidence="4">Gut</tissue>
    </source>
</reference>
<accession>A0ABQ9Y4D0</accession>
<dbReference type="Gene3D" id="1.25.40.90">
    <property type="match status" value="1"/>
</dbReference>
<feature type="region of interest" description="Disordered" evidence="2">
    <location>
        <begin position="343"/>
        <end position="380"/>
    </location>
</feature>
<keyword evidence="5" id="KW-1185">Reference proteome</keyword>
<comment type="caution">
    <text evidence="4">The sequence shown here is derived from an EMBL/GenBank/DDBJ whole genome shotgun (WGS) entry which is preliminary data.</text>
</comment>
<feature type="compositionally biased region" description="Pro residues" evidence="2">
    <location>
        <begin position="143"/>
        <end position="154"/>
    </location>
</feature>
<feature type="domain" description="CID" evidence="3">
    <location>
        <begin position="1"/>
        <end position="137"/>
    </location>
</feature>
<feature type="compositionally biased region" description="Pro residues" evidence="2">
    <location>
        <begin position="300"/>
        <end position="312"/>
    </location>
</feature>
<evidence type="ECO:0000256" key="1">
    <source>
        <dbReference type="SAM" id="Coils"/>
    </source>
</evidence>
<feature type="region of interest" description="Disordered" evidence="2">
    <location>
        <begin position="142"/>
        <end position="329"/>
    </location>
</feature>
<dbReference type="EMBL" id="JARBJD010000037">
    <property type="protein sequence ID" value="KAK2958553.1"/>
    <property type="molecule type" value="Genomic_DNA"/>
</dbReference>
<feature type="compositionally biased region" description="Pro residues" evidence="2">
    <location>
        <begin position="349"/>
        <end position="358"/>
    </location>
</feature>
<dbReference type="Gene3D" id="3.30.70.330">
    <property type="match status" value="1"/>
</dbReference>
<organism evidence="4 5">
    <name type="scientific">Blattamonas nauphoetae</name>
    <dbReference type="NCBI Taxonomy" id="2049346"/>
    <lineage>
        <taxon>Eukaryota</taxon>
        <taxon>Metamonada</taxon>
        <taxon>Preaxostyla</taxon>
        <taxon>Oxymonadida</taxon>
        <taxon>Blattamonas</taxon>
    </lineage>
</organism>
<feature type="coiled-coil region" evidence="1">
    <location>
        <begin position="425"/>
        <end position="452"/>
    </location>
</feature>
<dbReference type="InterPro" id="IPR035979">
    <property type="entry name" value="RBD_domain_sf"/>
</dbReference>
<gene>
    <name evidence="4" type="ORF">BLNAU_6587</name>
</gene>
<evidence type="ECO:0000313" key="5">
    <source>
        <dbReference type="Proteomes" id="UP001281761"/>
    </source>
</evidence>
<dbReference type="InterPro" id="IPR012677">
    <property type="entry name" value="Nucleotide-bd_a/b_plait_sf"/>
</dbReference>
<dbReference type="SUPFAM" id="SSF54928">
    <property type="entry name" value="RNA-binding domain, RBD"/>
    <property type="match status" value="1"/>
</dbReference>
<proteinExistence type="predicted"/>
<feature type="compositionally biased region" description="Low complexity" evidence="2">
    <location>
        <begin position="279"/>
        <end position="299"/>
    </location>
</feature>
<evidence type="ECO:0000256" key="2">
    <source>
        <dbReference type="SAM" id="MobiDB-lite"/>
    </source>
</evidence>
<name>A0ABQ9Y4D0_9EUKA</name>
<evidence type="ECO:0000313" key="4">
    <source>
        <dbReference type="EMBL" id="KAK2958553.1"/>
    </source>
</evidence>